<protein>
    <recommendedName>
        <fullName evidence="4">Protein LNK3</fullName>
    </recommendedName>
</protein>
<keyword evidence="3" id="KW-1185">Reference proteome</keyword>
<reference evidence="2" key="1">
    <citation type="submission" date="2020-03" db="EMBL/GenBank/DDBJ databases">
        <title>Castanea mollissima Vanexum genome sequencing.</title>
        <authorList>
            <person name="Staton M."/>
        </authorList>
    </citation>
    <scope>NUCLEOTIDE SEQUENCE</scope>
    <source>
        <tissue evidence="2">Leaf</tissue>
    </source>
</reference>
<evidence type="ECO:0008006" key="4">
    <source>
        <dbReference type="Google" id="ProtNLM"/>
    </source>
</evidence>
<accession>A0A8J4VWC1</accession>
<evidence type="ECO:0000313" key="3">
    <source>
        <dbReference type="Proteomes" id="UP000737018"/>
    </source>
</evidence>
<feature type="region of interest" description="Disordered" evidence="1">
    <location>
        <begin position="375"/>
        <end position="399"/>
    </location>
</feature>
<gene>
    <name evidence="2" type="ORF">CMV_012193</name>
</gene>
<dbReference type="GO" id="GO:0006355">
    <property type="term" value="P:regulation of DNA-templated transcription"/>
    <property type="evidence" value="ECO:0007669"/>
    <property type="project" value="InterPro"/>
</dbReference>
<dbReference type="InterPro" id="IPR039928">
    <property type="entry name" value="LNK"/>
</dbReference>
<dbReference type="EMBL" id="JRKL02001544">
    <property type="protein sequence ID" value="KAF3963419.1"/>
    <property type="molecule type" value="Genomic_DNA"/>
</dbReference>
<dbReference type="OrthoDB" id="1939712at2759"/>
<dbReference type="PANTHER" id="PTHR33334:SF10">
    <property type="entry name" value="PROTEIN LNK4"/>
    <property type="match status" value="1"/>
</dbReference>
<evidence type="ECO:0000256" key="1">
    <source>
        <dbReference type="SAM" id="MobiDB-lite"/>
    </source>
</evidence>
<evidence type="ECO:0000313" key="2">
    <source>
        <dbReference type="EMBL" id="KAF3963419.1"/>
    </source>
</evidence>
<comment type="caution">
    <text evidence="2">The sequence shown here is derived from an EMBL/GenBank/DDBJ whole genome shotgun (WGS) entry which is preliminary data.</text>
</comment>
<dbReference type="GO" id="GO:0007623">
    <property type="term" value="P:circadian rhythm"/>
    <property type="evidence" value="ECO:0007669"/>
    <property type="project" value="InterPro"/>
</dbReference>
<dbReference type="Proteomes" id="UP000737018">
    <property type="component" value="Unassembled WGS sequence"/>
</dbReference>
<dbReference type="PANTHER" id="PTHR33334">
    <property type="entry name" value="PROTEIN LNK1"/>
    <property type="match status" value="1"/>
</dbReference>
<organism evidence="2 3">
    <name type="scientific">Castanea mollissima</name>
    <name type="common">Chinese chestnut</name>
    <dbReference type="NCBI Taxonomy" id="60419"/>
    <lineage>
        <taxon>Eukaryota</taxon>
        <taxon>Viridiplantae</taxon>
        <taxon>Streptophyta</taxon>
        <taxon>Embryophyta</taxon>
        <taxon>Tracheophyta</taxon>
        <taxon>Spermatophyta</taxon>
        <taxon>Magnoliopsida</taxon>
        <taxon>eudicotyledons</taxon>
        <taxon>Gunneridae</taxon>
        <taxon>Pentapetalae</taxon>
        <taxon>rosids</taxon>
        <taxon>fabids</taxon>
        <taxon>Fagales</taxon>
        <taxon>Fagaceae</taxon>
        <taxon>Castanea</taxon>
    </lineage>
</organism>
<sequence length="471" mass="53322">MFYPTSLFVSQEKILPENIIGQQPGGNCRVGNWELNWVFLVFSTNLTRSYLMEWYLGSGFDDLAVPKDQELPDRLPSPESWSKWGISASESFRSPYKCFDMDENSTQQEVNFNGEKDQSCGSSMCEGLSEECFNWRTHSRDQPDCQLNDFAGFEQMNDIFLSSLLEDLPETENLDESFYFSPESDYGMMAIDNLDSQSISSDAENVMGSSKYLKRHAFSPPMGWDNGDVTAVQFIPCNTDQLDCPREKELYGKDMVSSEQNEMDGTLGQDTSLEESVLHELELVMEQLPEKTRICFRDALYRLAKNSKPHMETLSNDGYLVMEKSPPLTTQDVTMRSESKKAVESETNTIDRAIANLMFNKTDASVREVREFSSAASVSSNEGVSGDTQPPVNSKQEVMRATGPQNYSSNQPKIHHFPDQQILAGDAEVPTLFQIDPRETNHKKNTEKVNENYRNPAEKRKSFVLDFGSAI</sequence>
<dbReference type="AlphaFoldDB" id="A0A8J4VWC1"/>
<name>A0A8J4VWC1_9ROSI</name>
<feature type="compositionally biased region" description="Polar residues" evidence="1">
    <location>
        <begin position="375"/>
        <end position="396"/>
    </location>
</feature>
<proteinExistence type="predicted"/>